<dbReference type="Proteomes" id="UP000037035">
    <property type="component" value="Unassembled WGS sequence"/>
</dbReference>
<dbReference type="GO" id="GO:0005634">
    <property type="term" value="C:nucleus"/>
    <property type="evidence" value="ECO:0007669"/>
    <property type="project" value="UniProtKB-ARBA"/>
</dbReference>
<dbReference type="GO" id="GO:0015074">
    <property type="term" value="P:DNA integration"/>
    <property type="evidence" value="ECO:0007669"/>
    <property type="project" value="InterPro"/>
</dbReference>
<name>A0A0L6UID2_9BASI</name>
<gene>
    <name evidence="4" type="ORF">VP01_5782g1</name>
</gene>
<feature type="domain" description="Integrase catalytic" evidence="3">
    <location>
        <begin position="1"/>
        <end position="86"/>
    </location>
</feature>
<evidence type="ECO:0000256" key="1">
    <source>
        <dbReference type="ARBA" id="ARBA00022884"/>
    </source>
</evidence>
<keyword evidence="5" id="KW-1185">Reference proteome</keyword>
<dbReference type="InterPro" id="IPR001584">
    <property type="entry name" value="Integrase_cat-core"/>
</dbReference>
<evidence type="ECO:0000313" key="4">
    <source>
        <dbReference type="EMBL" id="KNZ48273.1"/>
    </source>
</evidence>
<dbReference type="InterPro" id="IPR012337">
    <property type="entry name" value="RNaseH-like_sf"/>
</dbReference>
<evidence type="ECO:0000313" key="5">
    <source>
        <dbReference type="Proteomes" id="UP000037035"/>
    </source>
</evidence>
<feature type="region of interest" description="Disordered" evidence="2">
    <location>
        <begin position="168"/>
        <end position="235"/>
    </location>
</feature>
<protein>
    <recommendedName>
        <fullName evidence="3">Integrase catalytic domain-containing protein</fullName>
    </recommendedName>
</protein>
<feature type="compositionally biased region" description="Basic and acidic residues" evidence="2">
    <location>
        <begin position="184"/>
        <end position="199"/>
    </location>
</feature>
<reference evidence="4 5" key="1">
    <citation type="submission" date="2015-08" db="EMBL/GenBank/DDBJ databases">
        <title>Next Generation Sequencing and Analysis of the Genome of Puccinia sorghi L Schw, the Causal Agent of Maize Common Rust.</title>
        <authorList>
            <person name="Rochi L."/>
            <person name="Burguener G."/>
            <person name="Darino M."/>
            <person name="Turjanski A."/>
            <person name="Kreff E."/>
            <person name="Dieguez M.J."/>
            <person name="Sacco F."/>
        </authorList>
    </citation>
    <scope>NUCLEOTIDE SEQUENCE [LARGE SCALE GENOMIC DNA]</scope>
    <source>
        <strain evidence="4 5">RO10H11247</strain>
    </source>
</reference>
<evidence type="ECO:0000259" key="3">
    <source>
        <dbReference type="PROSITE" id="PS50994"/>
    </source>
</evidence>
<proteinExistence type="predicted"/>
<accession>A0A0L6UID2</accession>
<dbReference type="PROSITE" id="PS50994">
    <property type="entry name" value="INTEGRASE"/>
    <property type="match status" value="1"/>
</dbReference>
<sequence>MGHRLVQYLNSKHVCRLISEPYHPEHNGRAKRAYRTIVELMQATLLATQIQKKFGHEILKSCCLALNQIPRKNQEESPWSILHGRQFPENFLKLIGTKSVILQMPKNGKSWKFNSKGEEGTLVGFNVPLLSYRVLRTSGKIIESKHVRFLKRDSQPINIEMDVPMEGNLKETSNANPPEPIELQESKSSNHGENDHINPDLEDSSDSDGNTQIENQLTQTDTPTPAPTTRTLRDQTLIKPPSAIQCFDNKYWKEAIEKEVNSIEHHEVRHSLNDTLGAFLHAPLTEDVYIKTPKGSPKNWYETLTNWLNSLGFIESSSDPCLYICDDKISMVFFNVNDPS</sequence>
<dbReference type="Gene3D" id="3.30.420.10">
    <property type="entry name" value="Ribonuclease H-like superfamily/Ribonuclease H"/>
    <property type="match status" value="1"/>
</dbReference>
<comment type="caution">
    <text evidence="4">The sequence shown here is derived from an EMBL/GenBank/DDBJ whole genome shotgun (WGS) entry which is preliminary data.</text>
</comment>
<organism evidence="4 5">
    <name type="scientific">Puccinia sorghi</name>
    <dbReference type="NCBI Taxonomy" id="27349"/>
    <lineage>
        <taxon>Eukaryota</taxon>
        <taxon>Fungi</taxon>
        <taxon>Dikarya</taxon>
        <taxon>Basidiomycota</taxon>
        <taxon>Pucciniomycotina</taxon>
        <taxon>Pucciniomycetes</taxon>
        <taxon>Pucciniales</taxon>
        <taxon>Pucciniaceae</taxon>
        <taxon>Puccinia</taxon>
    </lineage>
</organism>
<dbReference type="VEuPathDB" id="FungiDB:VP01_5782g1"/>
<feature type="compositionally biased region" description="Low complexity" evidence="2">
    <location>
        <begin position="216"/>
        <end position="230"/>
    </location>
</feature>
<dbReference type="GO" id="GO:0003723">
    <property type="term" value="F:RNA binding"/>
    <property type="evidence" value="ECO:0007669"/>
    <property type="project" value="UniProtKB-KW"/>
</dbReference>
<dbReference type="InterPro" id="IPR036397">
    <property type="entry name" value="RNaseH_sf"/>
</dbReference>
<evidence type="ECO:0000256" key="2">
    <source>
        <dbReference type="SAM" id="MobiDB-lite"/>
    </source>
</evidence>
<keyword evidence="1" id="KW-0694">RNA-binding</keyword>
<dbReference type="AlphaFoldDB" id="A0A0L6UID2"/>
<dbReference type="EMBL" id="LAVV01011032">
    <property type="protein sequence ID" value="KNZ48273.1"/>
    <property type="molecule type" value="Genomic_DNA"/>
</dbReference>
<dbReference type="SUPFAM" id="SSF53098">
    <property type="entry name" value="Ribonuclease H-like"/>
    <property type="match status" value="1"/>
</dbReference>